<dbReference type="PATRIC" id="fig|45067.4.peg.2703"/>
<dbReference type="AlphaFoldDB" id="A0A0W0V7D0"/>
<comment type="caution">
    <text evidence="1">The sequence shown here is derived from an EMBL/GenBank/DDBJ whole genome shotgun (WGS) entry which is preliminary data.</text>
</comment>
<dbReference type="eggNOG" id="ENOG5031EN0">
    <property type="taxonomic scope" value="Bacteria"/>
</dbReference>
<evidence type="ECO:0000313" key="1">
    <source>
        <dbReference type="EMBL" id="KTD15983.1"/>
    </source>
</evidence>
<proteinExistence type="predicted"/>
<reference evidence="1 2" key="1">
    <citation type="submission" date="2015-11" db="EMBL/GenBank/DDBJ databases">
        <title>Genomic analysis of 38 Legionella species identifies large and diverse effector repertoires.</title>
        <authorList>
            <person name="Burstein D."/>
            <person name="Amaro F."/>
            <person name="Zusman T."/>
            <person name="Lifshitz Z."/>
            <person name="Cohen O."/>
            <person name="Gilbert J.A."/>
            <person name="Pupko T."/>
            <person name="Shuman H.A."/>
            <person name="Segal G."/>
        </authorList>
    </citation>
    <scope>NUCLEOTIDE SEQUENCE [LARGE SCALE GENOMIC DNA]</scope>
    <source>
        <strain evidence="1 2">ATCC 49751</strain>
    </source>
</reference>
<protein>
    <submittedName>
        <fullName evidence="1">Uncharacterized protein</fullName>
    </submittedName>
</protein>
<evidence type="ECO:0000313" key="2">
    <source>
        <dbReference type="Proteomes" id="UP000054869"/>
    </source>
</evidence>
<sequence>MTQYVYKGFKVTYNVISSSEDPKLYKADGYVVRSTARGGSPPQKFHTEYPTKKGAQNEIKKLLEDYIDFEWEEFYEMHQETE</sequence>
<dbReference type="RefSeq" id="WP_028372779.1">
    <property type="nucleotide sequence ID" value="NZ_CAAAJD010000018.1"/>
</dbReference>
<name>A0A0W0V7D0_9GAMM</name>
<organism evidence="1 2">
    <name type="scientific">Legionella lansingensis</name>
    <dbReference type="NCBI Taxonomy" id="45067"/>
    <lineage>
        <taxon>Bacteria</taxon>
        <taxon>Pseudomonadati</taxon>
        <taxon>Pseudomonadota</taxon>
        <taxon>Gammaproteobacteria</taxon>
        <taxon>Legionellales</taxon>
        <taxon>Legionellaceae</taxon>
        <taxon>Legionella</taxon>
    </lineage>
</organism>
<dbReference type="OrthoDB" id="5648060at2"/>
<accession>A0A0W0V7D0</accession>
<dbReference type="Proteomes" id="UP000054869">
    <property type="component" value="Unassembled WGS sequence"/>
</dbReference>
<dbReference type="EMBL" id="LNYI01000064">
    <property type="protein sequence ID" value="KTD15983.1"/>
    <property type="molecule type" value="Genomic_DNA"/>
</dbReference>
<keyword evidence="2" id="KW-1185">Reference proteome</keyword>
<gene>
    <name evidence="1" type="ORF">Llan_2571</name>
</gene>